<dbReference type="AlphaFoldDB" id="A0A2W7PV59"/>
<evidence type="ECO:0000313" key="2">
    <source>
        <dbReference type="Proteomes" id="UP000249364"/>
    </source>
</evidence>
<dbReference type="OrthoDB" id="9930658at2"/>
<dbReference type="EMBL" id="QKZQ01000015">
    <property type="protein sequence ID" value="PZX39383.1"/>
    <property type="molecule type" value="Genomic_DNA"/>
</dbReference>
<evidence type="ECO:0000313" key="1">
    <source>
        <dbReference type="EMBL" id="PZX39383.1"/>
    </source>
</evidence>
<comment type="caution">
    <text evidence="1">The sequence shown here is derived from an EMBL/GenBank/DDBJ whole genome shotgun (WGS) entry which is preliminary data.</text>
</comment>
<keyword evidence="2" id="KW-1185">Reference proteome</keyword>
<organism evidence="1 2">
    <name type="scientific">Roseinatronobacter thiooxidans</name>
    <dbReference type="NCBI Taxonomy" id="121821"/>
    <lineage>
        <taxon>Bacteria</taxon>
        <taxon>Pseudomonadati</taxon>
        <taxon>Pseudomonadota</taxon>
        <taxon>Alphaproteobacteria</taxon>
        <taxon>Rhodobacterales</taxon>
        <taxon>Paracoccaceae</taxon>
        <taxon>Roseinatronobacter</taxon>
    </lineage>
</organism>
<reference evidence="1 2" key="1">
    <citation type="submission" date="2018-06" db="EMBL/GenBank/DDBJ databases">
        <title>Genomic Encyclopedia of Archaeal and Bacterial Type Strains, Phase II (KMG-II): from individual species to whole genera.</title>
        <authorList>
            <person name="Goeker M."/>
        </authorList>
    </citation>
    <scope>NUCLEOTIDE SEQUENCE [LARGE SCALE GENOMIC DNA]</scope>
    <source>
        <strain evidence="1 2">DSM 13087</strain>
    </source>
</reference>
<gene>
    <name evidence="1" type="ORF">LY56_02916</name>
</gene>
<dbReference type="STRING" id="121821.GCA_001870675_00396"/>
<proteinExistence type="predicted"/>
<protein>
    <submittedName>
        <fullName evidence="1">Uncharacterized protein</fullName>
    </submittedName>
</protein>
<sequence length="189" mass="19937">MKNLTPAALDQRIAQLTDTLATTEAEVDALSLPAATGDAAAVEKLARATAVIAQLNSDRDILARARASAVNQIDREALEKAAADRAAAKGHAVASAKRLLDMARRADALGAEFAAIVEEMPTVEADLWRELRAAEIALSDGVIGRTRLVAYAIEAVKTAPNLPAFRARPCADIASVAWTVLIDADEQDI</sequence>
<name>A0A2W7PV59_9RHOB</name>
<dbReference type="RefSeq" id="WP_071469253.1">
    <property type="nucleotide sequence ID" value="NZ_MEHT01000010.1"/>
</dbReference>
<dbReference type="Proteomes" id="UP000249364">
    <property type="component" value="Unassembled WGS sequence"/>
</dbReference>
<accession>A0A2W7PV59</accession>